<keyword evidence="3" id="KW-1185">Reference proteome</keyword>
<name>A0ABW0H892_9HYPH</name>
<evidence type="ECO:0008006" key="4">
    <source>
        <dbReference type="Google" id="ProtNLM"/>
    </source>
</evidence>
<feature type="region of interest" description="Disordered" evidence="1">
    <location>
        <begin position="87"/>
        <end position="110"/>
    </location>
</feature>
<dbReference type="EMBL" id="JBHSLV010000016">
    <property type="protein sequence ID" value="MFC5392840.1"/>
    <property type="molecule type" value="Genomic_DNA"/>
</dbReference>
<organism evidence="2 3">
    <name type="scientific">Bosea vestrisii</name>
    <dbReference type="NCBI Taxonomy" id="151416"/>
    <lineage>
        <taxon>Bacteria</taxon>
        <taxon>Pseudomonadati</taxon>
        <taxon>Pseudomonadota</taxon>
        <taxon>Alphaproteobacteria</taxon>
        <taxon>Hyphomicrobiales</taxon>
        <taxon>Boseaceae</taxon>
        <taxon>Bosea</taxon>
    </lineage>
</organism>
<comment type="caution">
    <text evidence="2">The sequence shown here is derived from an EMBL/GenBank/DDBJ whole genome shotgun (WGS) entry which is preliminary data.</text>
</comment>
<accession>A0ABW0H892</accession>
<feature type="compositionally biased region" description="Basic residues" evidence="1">
    <location>
        <begin position="99"/>
        <end position="110"/>
    </location>
</feature>
<proteinExistence type="predicted"/>
<evidence type="ECO:0000313" key="2">
    <source>
        <dbReference type="EMBL" id="MFC5392840.1"/>
    </source>
</evidence>
<dbReference type="Proteomes" id="UP001596104">
    <property type="component" value="Unassembled WGS sequence"/>
</dbReference>
<sequence>MNADDYAALGRLEGAGHAKAMYQNCLGAEPAVVALFEVERLKLIVERMAALHADGATPENLAAYGEAVNRRFAEAVAEIALDARLAAASPPPSPAGTRKAGRAAKVKGLH</sequence>
<evidence type="ECO:0000256" key="1">
    <source>
        <dbReference type="SAM" id="MobiDB-lite"/>
    </source>
</evidence>
<evidence type="ECO:0000313" key="3">
    <source>
        <dbReference type="Proteomes" id="UP001596104"/>
    </source>
</evidence>
<reference evidence="3" key="1">
    <citation type="journal article" date="2019" name="Int. J. Syst. Evol. Microbiol.">
        <title>The Global Catalogue of Microorganisms (GCM) 10K type strain sequencing project: providing services to taxonomists for standard genome sequencing and annotation.</title>
        <authorList>
            <consortium name="The Broad Institute Genomics Platform"/>
            <consortium name="The Broad Institute Genome Sequencing Center for Infectious Disease"/>
            <person name="Wu L."/>
            <person name="Ma J."/>
        </authorList>
    </citation>
    <scope>NUCLEOTIDE SEQUENCE [LARGE SCALE GENOMIC DNA]</scope>
    <source>
        <strain evidence="3">CGMCC 1.16326</strain>
    </source>
</reference>
<dbReference type="RefSeq" id="WP_377007689.1">
    <property type="nucleotide sequence ID" value="NZ_JBHSLV010000016.1"/>
</dbReference>
<gene>
    <name evidence="2" type="ORF">ACFPPC_09360</name>
</gene>
<protein>
    <recommendedName>
        <fullName evidence="4">Terminase small subunit</fullName>
    </recommendedName>
</protein>